<dbReference type="Proteomes" id="UP000027002">
    <property type="component" value="Chromosome 2"/>
</dbReference>
<dbReference type="KEGG" id="uvi:66062693"/>
<dbReference type="RefSeq" id="XP_042995347.1">
    <property type="nucleotide sequence ID" value="XM_043139413.1"/>
</dbReference>
<dbReference type="GeneID" id="66062693"/>
<gene>
    <name evidence="1" type="ORF">UV8b_01915</name>
</gene>
<accession>A0A8E5HLH6</accession>
<organism evidence="1 2">
    <name type="scientific">Ustilaginoidea virens</name>
    <name type="common">Rice false smut fungus</name>
    <name type="synonym">Villosiclava virens</name>
    <dbReference type="NCBI Taxonomy" id="1159556"/>
    <lineage>
        <taxon>Eukaryota</taxon>
        <taxon>Fungi</taxon>
        <taxon>Dikarya</taxon>
        <taxon>Ascomycota</taxon>
        <taxon>Pezizomycotina</taxon>
        <taxon>Sordariomycetes</taxon>
        <taxon>Hypocreomycetidae</taxon>
        <taxon>Hypocreales</taxon>
        <taxon>Clavicipitaceae</taxon>
        <taxon>Ustilaginoidea</taxon>
    </lineage>
</organism>
<keyword evidence="2" id="KW-1185">Reference proteome</keyword>
<protein>
    <submittedName>
        <fullName evidence="1">Uncharacterized protein</fullName>
    </submittedName>
</protein>
<dbReference type="AlphaFoldDB" id="A0A8E5HLH6"/>
<name>A0A8E5HLH6_USTVR</name>
<sequence>MVRVIGQILRPERRRMEASDERESKMDGGDDADWKSGVVVGTVGFLGSKMAWLVGQWKVGGLSVAAHLRLLLPAVPSVWCACLHVNSVT</sequence>
<proteinExistence type="predicted"/>
<evidence type="ECO:0000313" key="1">
    <source>
        <dbReference type="EMBL" id="QUC17674.1"/>
    </source>
</evidence>
<evidence type="ECO:0000313" key="2">
    <source>
        <dbReference type="Proteomes" id="UP000027002"/>
    </source>
</evidence>
<reference evidence="1" key="1">
    <citation type="submission" date="2020-03" db="EMBL/GenBank/DDBJ databases">
        <title>A mixture of massive structural variations and highly conserved coding sequences in Ustilaginoidea virens genome.</title>
        <authorList>
            <person name="Zhang K."/>
            <person name="Zhao Z."/>
            <person name="Zhang Z."/>
            <person name="Li Y."/>
            <person name="Hsiang T."/>
            <person name="Sun W."/>
        </authorList>
    </citation>
    <scope>NUCLEOTIDE SEQUENCE</scope>
    <source>
        <strain evidence="1">UV-8b</strain>
    </source>
</reference>
<dbReference type="EMBL" id="CP072754">
    <property type="protein sequence ID" value="QUC17674.1"/>
    <property type="molecule type" value="Genomic_DNA"/>
</dbReference>